<proteinExistence type="inferred from homology"/>
<keyword evidence="5 7" id="KW-0472">Membrane</keyword>
<evidence type="ECO:0000256" key="1">
    <source>
        <dbReference type="ARBA" id="ARBA00004370"/>
    </source>
</evidence>
<comment type="similarity">
    <text evidence="2">Belongs to the UPF0496 family.</text>
</comment>
<dbReference type="PANTHER" id="PTHR31113">
    <property type="entry name" value="UPF0496 PROTEIN 3-RELATED"/>
    <property type="match status" value="1"/>
</dbReference>
<protein>
    <submittedName>
        <fullName evidence="8">Uncharacterized protein MANES_11G075800</fullName>
    </submittedName>
</protein>
<dbReference type="AlphaFoldDB" id="A0A2P2ISF3"/>
<evidence type="ECO:0000256" key="5">
    <source>
        <dbReference type="ARBA" id="ARBA00023136"/>
    </source>
</evidence>
<evidence type="ECO:0000256" key="6">
    <source>
        <dbReference type="SAM" id="MobiDB-lite"/>
    </source>
</evidence>
<keyword evidence="4 7" id="KW-1133">Transmembrane helix</keyword>
<feature type="compositionally biased region" description="Polar residues" evidence="6">
    <location>
        <begin position="34"/>
        <end position="53"/>
    </location>
</feature>
<reference evidence="8" key="1">
    <citation type="submission" date="2018-02" db="EMBL/GenBank/DDBJ databases">
        <title>Rhizophora mucronata_Transcriptome.</title>
        <authorList>
            <person name="Meera S.P."/>
            <person name="Sreeshan A."/>
            <person name="Augustine A."/>
        </authorList>
    </citation>
    <scope>NUCLEOTIDE SEQUENCE</scope>
    <source>
        <tissue evidence="8">Leaf</tissue>
    </source>
</reference>
<sequence>MLRCLSLKSSSAAASASVPTSPVATTINLHSCPPHSQSQANSEDGTPIWSSASAQPSLAGDLTREYNFAFQTDSYKEIWSRIHSSNHQDLNHDQIVNSHANDEEDAHARRLLLARVLRPGRERVEEALGLAKHNAFTGLVSTCFDQSEDTTRLGLILHQSVDRARKLYNPLNTFLDVLPLDLDSLTQSQCNSAFDVFLQFDGSDNPFPSPNSHNFHKICSSFSQLKKQLSCQKHKSHSRIRLVQRATLGSVICLIGSTVAVAVSAVVIATHALVAIVACPFCGCANLTRKLTKKERAHLKQLDDAARSTFALKNDLDTIDCLVARLYDDVEGDKHLIRLGLNGGRDGHTILEVLKQLRKNYITFASHLTDLEEHVCLCFIHVNKARSLLLQEILLYQTSSPRADS</sequence>
<evidence type="ECO:0000256" key="4">
    <source>
        <dbReference type="ARBA" id="ARBA00022989"/>
    </source>
</evidence>
<dbReference type="Pfam" id="PF05055">
    <property type="entry name" value="DUF677"/>
    <property type="match status" value="1"/>
</dbReference>
<dbReference type="GO" id="GO:0016020">
    <property type="term" value="C:membrane"/>
    <property type="evidence" value="ECO:0007669"/>
    <property type="project" value="UniProtKB-SubCell"/>
</dbReference>
<feature type="transmembrane region" description="Helical" evidence="7">
    <location>
        <begin position="268"/>
        <end position="288"/>
    </location>
</feature>
<evidence type="ECO:0000313" key="8">
    <source>
        <dbReference type="EMBL" id="MBW84138.1"/>
    </source>
</evidence>
<evidence type="ECO:0000256" key="2">
    <source>
        <dbReference type="ARBA" id="ARBA00009074"/>
    </source>
</evidence>
<dbReference type="InterPro" id="IPR007749">
    <property type="entry name" value="DUF677"/>
</dbReference>
<comment type="subcellular location">
    <subcellularLocation>
        <location evidence="1">Membrane</location>
    </subcellularLocation>
</comment>
<feature type="transmembrane region" description="Helical" evidence="7">
    <location>
        <begin position="242"/>
        <end position="262"/>
    </location>
</feature>
<evidence type="ECO:0000256" key="3">
    <source>
        <dbReference type="ARBA" id="ARBA00022692"/>
    </source>
</evidence>
<dbReference type="EMBL" id="GGEC01003655">
    <property type="protein sequence ID" value="MBW84138.1"/>
    <property type="molecule type" value="Transcribed_RNA"/>
</dbReference>
<dbReference type="PANTHER" id="PTHR31113:SF5">
    <property type="entry name" value="OS04G0405700 PROTEIN"/>
    <property type="match status" value="1"/>
</dbReference>
<feature type="region of interest" description="Disordered" evidence="6">
    <location>
        <begin position="31"/>
        <end position="53"/>
    </location>
</feature>
<accession>A0A2P2ISF3</accession>
<name>A0A2P2ISF3_RHIMU</name>
<organism evidence="8">
    <name type="scientific">Rhizophora mucronata</name>
    <name type="common">Asiatic mangrove</name>
    <dbReference type="NCBI Taxonomy" id="61149"/>
    <lineage>
        <taxon>Eukaryota</taxon>
        <taxon>Viridiplantae</taxon>
        <taxon>Streptophyta</taxon>
        <taxon>Embryophyta</taxon>
        <taxon>Tracheophyta</taxon>
        <taxon>Spermatophyta</taxon>
        <taxon>Magnoliopsida</taxon>
        <taxon>eudicotyledons</taxon>
        <taxon>Gunneridae</taxon>
        <taxon>Pentapetalae</taxon>
        <taxon>rosids</taxon>
        <taxon>fabids</taxon>
        <taxon>Malpighiales</taxon>
        <taxon>Rhizophoraceae</taxon>
        <taxon>Rhizophora</taxon>
    </lineage>
</organism>
<evidence type="ECO:0000256" key="7">
    <source>
        <dbReference type="SAM" id="Phobius"/>
    </source>
</evidence>
<keyword evidence="3 7" id="KW-0812">Transmembrane</keyword>